<name>A0A8S4ADC0_9TELE</name>
<feature type="region of interest" description="Disordered" evidence="3">
    <location>
        <begin position="357"/>
        <end position="538"/>
    </location>
</feature>
<dbReference type="AlphaFoldDB" id="A0A8S4ADC0"/>
<feature type="region of interest" description="Disordered" evidence="3">
    <location>
        <begin position="261"/>
        <end position="315"/>
    </location>
</feature>
<feature type="coiled-coil region" evidence="2">
    <location>
        <begin position="319"/>
        <end position="349"/>
    </location>
</feature>
<organism evidence="4 5">
    <name type="scientific">Menidia menidia</name>
    <name type="common">Atlantic silverside</name>
    <dbReference type="NCBI Taxonomy" id="238744"/>
    <lineage>
        <taxon>Eukaryota</taxon>
        <taxon>Metazoa</taxon>
        <taxon>Chordata</taxon>
        <taxon>Craniata</taxon>
        <taxon>Vertebrata</taxon>
        <taxon>Euteleostomi</taxon>
        <taxon>Actinopterygii</taxon>
        <taxon>Neopterygii</taxon>
        <taxon>Teleostei</taxon>
        <taxon>Neoteleostei</taxon>
        <taxon>Acanthomorphata</taxon>
        <taxon>Ovalentaria</taxon>
        <taxon>Atherinomorphae</taxon>
        <taxon>Atheriniformes</taxon>
        <taxon>Atherinopsidae</taxon>
        <taxon>Menidiinae</taxon>
        <taxon>Menidia</taxon>
    </lineage>
</organism>
<feature type="compositionally biased region" description="Pro residues" evidence="3">
    <location>
        <begin position="396"/>
        <end position="406"/>
    </location>
</feature>
<feature type="compositionally biased region" description="Basic and acidic residues" evidence="3">
    <location>
        <begin position="105"/>
        <end position="132"/>
    </location>
</feature>
<gene>
    <name evidence="4" type="ORF">MMEN_LOCUS909</name>
</gene>
<accession>A0A8S4ADC0</accession>
<feature type="region of interest" description="Disordered" evidence="3">
    <location>
        <begin position="1"/>
        <end position="21"/>
    </location>
</feature>
<evidence type="ECO:0000313" key="4">
    <source>
        <dbReference type="EMBL" id="CAG5860993.1"/>
    </source>
</evidence>
<feature type="region of interest" description="Disordered" evidence="3">
    <location>
        <begin position="100"/>
        <end position="228"/>
    </location>
</feature>
<dbReference type="InterPro" id="IPR027997">
    <property type="entry name" value="Largen/INSYN1"/>
</dbReference>
<feature type="compositionally biased region" description="Low complexity" evidence="3">
    <location>
        <begin position="484"/>
        <end position="493"/>
    </location>
</feature>
<feature type="compositionally biased region" description="Pro residues" evidence="3">
    <location>
        <begin position="161"/>
        <end position="174"/>
    </location>
</feature>
<feature type="region of interest" description="Disordered" evidence="3">
    <location>
        <begin position="38"/>
        <end position="72"/>
    </location>
</feature>
<feature type="compositionally biased region" description="Pro residues" evidence="3">
    <location>
        <begin position="507"/>
        <end position="518"/>
    </location>
</feature>
<evidence type="ECO:0000256" key="2">
    <source>
        <dbReference type="SAM" id="Coils"/>
    </source>
</evidence>
<comment type="caution">
    <text evidence="4">The sequence shown here is derived from an EMBL/GenBank/DDBJ whole genome shotgun (WGS) entry which is preliminary data.</text>
</comment>
<dbReference type="EMBL" id="CAJRST010000002">
    <property type="protein sequence ID" value="CAG5860993.1"/>
    <property type="molecule type" value="Genomic_DNA"/>
</dbReference>
<protein>
    <submittedName>
        <fullName evidence="4">(Atlantic silverside) hypothetical protein</fullName>
    </submittedName>
</protein>
<feature type="compositionally biased region" description="Polar residues" evidence="3">
    <location>
        <begin position="446"/>
        <end position="460"/>
    </location>
</feature>
<evidence type="ECO:0000313" key="5">
    <source>
        <dbReference type="Proteomes" id="UP000677803"/>
    </source>
</evidence>
<evidence type="ECO:0000256" key="1">
    <source>
        <dbReference type="ARBA" id="ARBA00023054"/>
    </source>
</evidence>
<proteinExistence type="predicted"/>
<dbReference type="OrthoDB" id="10019788at2759"/>
<sequence>MFSDGGATAPGEPKGFKPHTPHFIPWLRNSLKAQHSAGDLGLNGAYKAPPEPRSGLAPPERARGMGLFSIPGRDRAKKGELRYNGLGMLPVVLRGHHLLPGGLGKQREDAPPRWNQTKEPDSNSSRSQDHHTGGRKPGQQPQDDGTGPSGRKYGPLVGPLVGPPPTPVCPPPTEGPEQGPVVLLMEGQKRRGGDYSSRTTLRHRDRHASSWLGPDSQGPPGGPQGLSHIHTHLWSAQSQRDLRAVGDTPVERCNGLLFSTPAPHTGLGFTTTVRGPRRARPTSDRISLPGQDQTWVQDRPSGRRQSQEAEAGGSRKLVRNQIQRVVDNLEQVLKALRDVQQEMKEVVQQIDYLTSSIDLDEEEPPPPGDTRHSWGFISGEGRVVSSPQRPTEGHGQPPPRSRPPQSAPLCLLPSGLLSDTNPALRLTCDPSSSPREAGLLPPATNELVSSDPPQNRTSNHPILCPPPDSDTQPAPTTDAERRASSAGPESAAPGGPPKSQGRRGRKPPPYPHNPPQLPKEPRKAPPYPDKRRLLSTTV</sequence>
<dbReference type="Proteomes" id="UP000677803">
    <property type="component" value="Unassembled WGS sequence"/>
</dbReference>
<evidence type="ECO:0000256" key="3">
    <source>
        <dbReference type="SAM" id="MobiDB-lite"/>
    </source>
</evidence>
<reference evidence="4" key="1">
    <citation type="submission" date="2021-05" db="EMBL/GenBank/DDBJ databases">
        <authorList>
            <person name="Tigano A."/>
        </authorList>
    </citation>
    <scope>NUCLEOTIDE SEQUENCE</scope>
</reference>
<keyword evidence="5" id="KW-1185">Reference proteome</keyword>
<dbReference type="PANTHER" id="PTHR15917">
    <property type="match status" value="1"/>
</dbReference>
<keyword evidence="1 2" id="KW-0175">Coiled coil</keyword>
<dbReference type="PANTHER" id="PTHR15917:SF2">
    <property type="match status" value="1"/>
</dbReference>
<feature type="compositionally biased region" description="Basic and acidic residues" evidence="3">
    <location>
        <begin position="519"/>
        <end position="532"/>
    </location>
</feature>